<dbReference type="InterPro" id="IPR005875">
    <property type="entry name" value="PurK"/>
</dbReference>
<feature type="binding site" evidence="5">
    <location>
        <begin position="269"/>
        <end position="270"/>
    </location>
    <ligand>
        <name>ATP</name>
        <dbReference type="ChEBI" id="CHEBI:30616"/>
    </ligand>
</feature>
<dbReference type="EMBL" id="JXIQ01000023">
    <property type="protein sequence ID" value="KIY23172.1"/>
    <property type="molecule type" value="Genomic_DNA"/>
</dbReference>
<dbReference type="Proteomes" id="UP000032512">
    <property type="component" value="Unassembled WGS sequence"/>
</dbReference>
<dbReference type="NCBIfam" id="NF004675">
    <property type="entry name" value="PRK06019.1-1"/>
    <property type="match status" value="1"/>
</dbReference>
<dbReference type="Pfam" id="PF22660">
    <property type="entry name" value="RS_preATP-grasp-like"/>
    <property type="match status" value="1"/>
</dbReference>
<dbReference type="GO" id="GO:0046872">
    <property type="term" value="F:metal ion binding"/>
    <property type="evidence" value="ECO:0007669"/>
    <property type="project" value="InterPro"/>
</dbReference>
<feature type="binding site" evidence="5">
    <location>
        <begin position="184"/>
        <end position="187"/>
    </location>
    <ligand>
        <name>ATP</name>
        <dbReference type="ChEBI" id="CHEBI:30616"/>
    </ligand>
</feature>
<dbReference type="NCBIfam" id="NF004676">
    <property type="entry name" value="PRK06019.1-2"/>
    <property type="match status" value="1"/>
</dbReference>
<evidence type="ECO:0000256" key="5">
    <source>
        <dbReference type="HAMAP-Rule" id="MF_01928"/>
    </source>
</evidence>
<dbReference type="PANTHER" id="PTHR11609">
    <property type="entry name" value="PURINE BIOSYNTHESIS PROTEIN 6/7, PUR6/7"/>
    <property type="match status" value="1"/>
</dbReference>
<dbReference type="SUPFAM" id="SSF51246">
    <property type="entry name" value="Rudiment single hybrid motif"/>
    <property type="match status" value="1"/>
</dbReference>
<feature type="binding site" evidence="5">
    <location>
        <position position="109"/>
    </location>
    <ligand>
        <name>ATP</name>
        <dbReference type="ChEBI" id="CHEBI:30616"/>
    </ligand>
</feature>
<evidence type="ECO:0000256" key="6">
    <source>
        <dbReference type="RuleBase" id="RU361200"/>
    </source>
</evidence>
<dbReference type="Gene3D" id="3.40.50.20">
    <property type="match status" value="1"/>
</dbReference>
<dbReference type="FunFam" id="3.40.50.20:FF:000016">
    <property type="entry name" value="N5-carboxyaminoimidazole ribonucleotide synthase"/>
    <property type="match status" value="1"/>
</dbReference>
<dbReference type="NCBIfam" id="TIGR01161">
    <property type="entry name" value="purK"/>
    <property type="match status" value="1"/>
</dbReference>
<dbReference type="GO" id="GO:0006189">
    <property type="term" value="P:'de novo' IMP biosynthetic process"/>
    <property type="evidence" value="ECO:0007669"/>
    <property type="project" value="UniProtKB-UniRule"/>
</dbReference>
<keyword evidence="9" id="KW-1185">Reference proteome</keyword>
<dbReference type="InterPro" id="IPR054350">
    <property type="entry name" value="PurT/PurK_preATP-grasp"/>
</dbReference>
<reference evidence="8 9" key="1">
    <citation type="submission" date="2015-01" db="EMBL/GenBank/DDBJ databases">
        <title>Draft genome sequences of the supercritical CO2 tolerant bacteria Bacillus subterraneus MITOT1 and Bacillus cereus MIT0214.</title>
        <authorList>
            <person name="Peet K.C."/>
            <person name="Thompson J.R."/>
        </authorList>
    </citation>
    <scope>NUCLEOTIDE SEQUENCE [LARGE SCALE GENOMIC DNA]</scope>
    <source>
        <strain evidence="8 9">MITOT1</strain>
    </source>
</reference>
<comment type="subunit">
    <text evidence="5 6">Homodimer.</text>
</comment>
<dbReference type="GO" id="GO:0005829">
    <property type="term" value="C:cytosol"/>
    <property type="evidence" value="ECO:0007669"/>
    <property type="project" value="TreeGrafter"/>
</dbReference>
<dbReference type="AlphaFoldDB" id="A0A0D6ZC98"/>
<dbReference type="FunFam" id="3.30.470.20:FF:000029">
    <property type="entry name" value="N5-carboxyaminoimidazole ribonucleotide synthase"/>
    <property type="match status" value="1"/>
</dbReference>
<dbReference type="Pfam" id="PF02222">
    <property type="entry name" value="ATP-grasp"/>
    <property type="match status" value="1"/>
</dbReference>
<feature type="domain" description="ATP-grasp" evidence="7">
    <location>
        <begin position="113"/>
        <end position="299"/>
    </location>
</feature>
<gene>
    <name evidence="5 6" type="primary">purK</name>
    <name evidence="8" type="ORF">UB32_04060</name>
</gene>
<evidence type="ECO:0000256" key="2">
    <source>
        <dbReference type="ARBA" id="ARBA00022741"/>
    </source>
</evidence>
<comment type="similarity">
    <text evidence="5 6">Belongs to the PurK/PurT family.</text>
</comment>
<dbReference type="FunFam" id="3.30.1490.20:FF:000015">
    <property type="entry name" value="N5-carboxyaminoimidazole ribonucleotide synthase"/>
    <property type="match status" value="1"/>
</dbReference>
<comment type="function">
    <text evidence="6">Catalyzes the ATP-dependent conversion of 5-aminoimidazole ribonucleotide (AIR) and HCO(3)- to N5-carboxyaminoimidazole ribonucleotide (N5-CAIR).</text>
</comment>
<dbReference type="SUPFAM" id="SSF52440">
    <property type="entry name" value="PreATP-grasp domain"/>
    <property type="match status" value="1"/>
</dbReference>
<dbReference type="Gene3D" id="3.30.470.20">
    <property type="entry name" value="ATP-grasp fold, B domain"/>
    <property type="match status" value="1"/>
</dbReference>
<feature type="binding site" evidence="5">
    <location>
        <position position="192"/>
    </location>
    <ligand>
        <name>ATP</name>
        <dbReference type="ChEBI" id="CHEBI:30616"/>
    </ligand>
</feature>
<keyword evidence="1 5" id="KW-0436">Ligase</keyword>
<dbReference type="InterPro" id="IPR011054">
    <property type="entry name" value="Rudment_hybrid_motif"/>
</dbReference>
<proteinExistence type="inferred from homology"/>
<dbReference type="Gene3D" id="3.30.1490.20">
    <property type="entry name" value="ATP-grasp fold, A domain"/>
    <property type="match status" value="1"/>
</dbReference>
<dbReference type="HAMAP" id="MF_01928">
    <property type="entry name" value="PurK"/>
    <property type="match status" value="1"/>
</dbReference>
<dbReference type="InterPro" id="IPR003135">
    <property type="entry name" value="ATP-grasp_carboxylate-amine"/>
</dbReference>
<comment type="catalytic activity">
    <reaction evidence="5 6">
        <text>5-amino-1-(5-phospho-beta-D-ribosyl)imidazole + hydrogencarbonate + ATP = 5-carboxyamino-1-(5-phospho-D-ribosyl)imidazole + ADP + phosphate + 2 H(+)</text>
        <dbReference type="Rhea" id="RHEA:19317"/>
        <dbReference type="ChEBI" id="CHEBI:15378"/>
        <dbReference type="ChEBI" id="CHEBI:17544"/>
        <dbReference type="ChEBI" id="CHEBI:30616"/>
        <dbReference type="ChEBI" id="CHEBI:43474"/>
        <dbReference type="ChEBI" id="CHEBI:58730"/>
        <dbReference type="ChEBI" id="CHEBI:137981"/>
        <dbReference type="ChEBI" id="CHEBI:456216"/>
        <dbReference type="EC" id="6.3.4.18"/>
    </reaction>
</comment>
<dbReference type="Pfam" id="PF17769">
    <property type="entry name" value="PurK_C"/>
    <property type="match status" value="1"/>
</dbReference>
<dbReference type="InterPro" id="IPR016185">
    <property type="entry name" value="PreATP-grasp_dom_sf"/>
</dbReference>
<dbReference type="SUPFAM" id="SSF56059">
    <property type="entry name" value="Glutathione synthetase ATP-binding domain-like"/>
    <property type="match status" value="1"/>
</dbReference>
<feature type="binding site" evidence="5">
    <location>
        <position position="215"/>
    </location>
    <ligand>
        <name>ATP</name>
        <dbReference type="ChEBI" id="CHEBI:30616"/>
    </ligand>
</feature>
<protein>
    <recommendedName>
        <fullName evidence="5 6">N5-carboxyaminoimidazole ribonucleotide synthase</fullName>
        <shortName evidence="5 6">N5-CAIR synthase</shortName>
        <ecNumber evidence="5 6">6.3.4.18</ecNumber>
    </recommendedName>
    <alternativeName>
        <fullName evidence="5 6">5-(carboxyamino)imidazole ribonucleotide synthetase</fullName>
    </alternativeName>
</protein>
<comment type="function">
    <text evidence="5">Catalyzes the ATP-dependent conversion of 5-aminoimidazole ribonucleotide (AIR) and HCO(3)(-) to N5-carboxyaminoimidazole ribonucleotide (N5-CAIR).</text>
</comment>
<dbReference type="EC" id="6.3.4.18" evidence="5 6"/>
<feature type="binding site" evidence="5">
    <location>
        <position position="149"/>
    </location>
    <ligand>
        <name>ATP</name>
        <dbReference type="ChEBI" id="CHEBI:30616"/>
    </ligand>
</feature>
<dbReference type="PROSITE" id="PS50975">
    <property type="entry name" value="ATP_GRASP"/>
    <property type="match status" value="1"/>
</dbReference>
<organism evidence="8 9">
    <name type="scientific">Mesobacillus subterraneus</name>
    <dbReference type="NCBI Taxonomy" id="285983"/>
    <lineage>
        <taxon>Bacteria</taxon>
        <taxon>Bacillati</taxon>
        <taxon>Bacillota</taxon>
        <taxon>Bacilli</taxon>
        <taxon>Bacillales</taxon>
        <taxon>Bacillaceae</taxon>
        <taxon>Mesobacillus</taxon>
    </lineage>
</organism>
<dbReference type="PATRIC" id="fig|285983.3.peg.3188"/>
<accession>A0A0D6ZC98</accession>
<evidence type="ECO:0000313" key="9">
    <source>
        <dbReference type="Proteomes" id="UP000032512"/>
    </source>
</evidence>
<dbReference type="OrthoDB" id="9804625at2"/>
<evidence type="ECO:0000259" key="7">
    <source>
        <dbReference type="PROSITE" id="PS50975"/>
    </source>
</evidence>
<dbReference type="RefSeq" id="WP_044391425.1">
    <property type="nucleotide sequence ID" value="NZ_JXIQ01000023.1"/>
</dbReference>
<dbReference type="NCBIfam" id="NF004679">
    <property type="entry name" value="PRK06019.1-5"/>
    <property type="match status" value="1"/>
</dbReference>
<sequence>MSLSKLILPGETIGIIGGGQLGKMMAQSAKAMGFRVIVLDPVADCPCGQVADEQIVGGYEDLEKIKQLSEQSDVITYEFENIDADALEWLNKYAYVPQGTELLRVTQDRIEEKRHLEAAGVKVAPYTVVEKIEDVRAGIEKLGVPAVLKTARGGYDGKGQLVIKSIDDIVLAGTLVSQGTCVLEKWISFEKEISVIVTRGTNGETSIFPVAENIHEENILHQTIVPARMSAEAGAKAIKAAKQIAEALELTGTLAVEMFLAANDELFINELAPRPHNSGHYTIEACETSQFEQHIRAVCGWPLGSTNLLKPAVMVNILGQHQQPLLEKIAELSDWKIHIYGKKEAKHQRKMGHVTLLRDTVEVALDEAERSCIWKGAAQWIGGQNK</sequence>
<keyword evidence="2 5" id="KW-0547">Nucleotide-binding</keyword>
<dbReference type="InterPro" id="IPR013815">
    <property type="entry name" value="ATP_grasp_subdomain_1"/>
</dbReference>
<name>A0A0D6ZC98_9BACI</name>
<feature type="binding site" evidence="5">
    <location>
        <begin position="154"/>
        <end position="160"/>
    </location>
    <ligand>
        <name>ATP</name>
        <dbReference type="ChEBI" id="CHEBI:30616"/>
    </ligand>
</feature>
<dbReference type="GO" id="GO:0005524">
    <property type="term" value="F:ATP binding"/>
    <property type="evidence" value="ECO:0007669"/>
    <property type="project" value="UniProtKB-UniRule"/>
</dbReference>
<evidence type="ECO:0000256" key="1">
    <source>
        <dbReference type="ARBA" id="ARBA00022598"/>
    </source>
</evidence>
<evidence type="ECO:0000313" key="8">
    <source>
        <dbReference type="EMBL" id="KIY23172.1"/>
    </source>
</evidence>
<comment type="caution">
    <text evidence="8">The sequence shown here is derived from an EMBL/GenBank/DDBJ whole genome shotgun (WGS) entry which is preliminary data.</text>
</comment>
<dbReference type="GO" id="GO:0034028">
    <property type="term" value="F:5-(carboxyamino)imidazole ribonucleotide synthase activity"/>
    <property type="evidence" value="ECO:0007669"/>
    <property type="project" value="UniProtKB-UniRule"/>
</dbReference>
<dbReference type="GO" id="GO:0004638">
    <property type="term" value="F:phosphoribosylaminoimidazole carboxylase activity"/>
    <property type="evidence" value="ECO:0007669"/>
    <property type="project" value="InterPro"/>
</dbReference>
<evidence type="ECO:0000256" key="4">
    <source>
        <dbReference type="ARBA" id="ARBA00022840"/>
    </source>
</evidence>
<dbReference type="InterPro" id="IPR040686">
    <property type="entry name" value="PurK_C"/>
</dbReference>
<dbReference type="InterPro" id="IPR011761">
    <property type="entry name" value="ATP-grasp"/>
</dbReference>
<dbReference type="PANTHER" id="PTHR11609:SF5">
    <property type="entry name" value="PHOSPHORIBOSYLAMINOIMIDAZOLE CARBOXYLASE"/>
    <property type="match status" value="1"/>
</dbReference>
<dbReference type="UniPathway" id="UPA00074">
    <property type="reaction ID" value="UER00942"/>
</dbReference>
<comment type="pathway">
    <text evidence="5 6">Purine metabolism; IMP biosynthesis via de novo pathway; 5-amino-1-(5-phospho-D-ribosyl)imidazole-4-carboxylate from 5-amino-1-(5-phospho-D-ribosyl)imidazole (N5-CAIR route): step 1/2.</text>
</comment>
<keyword evidence="3 5" id="KW-0658">Purine biosynthesis</keyword>
<evidence type="ECO:0000256" key="3">
    <source>
        <dbReference type="ARBA" id="ARBA00022755"/>
    </source>
</evidence>
<keyword evidence="4 5" id="KW-0067">ATP-binding</keyword>